<organism evidence="3 4">
    <name type="scientific">Nakamurella alba</name>
    <dbReference type="NCBI Taxonomy" id="2665158"/>
    <lineage>
        <taxon>Bacteria</taxon>
        <taxon>Bacillati</taxon>
        <taxon>Actinomycetota</taxon>
        <taxon>Actinomycetes</taxon>
        <taxon>Nakamurellales</taxon>
        <taxon>Nakamurellaceae</taxon>
        <taxon>Nakamurella</taxon>
    </lineage>
</organism>
<feature type="transmembrane region" description="Helical" evidence="1">
    <location>
        <begin position="20"/>
        <end position="43"/>
    </location>
</feature>
<keyword evidence="1" id="KW-0812">Transmembrane</keyword>
<keyword evidence="4" id="KW-1185">Reference proteome</keyword>
<dbReference type="Proteomes" id="UP000460221">
    <property type="component" value="Unassembled WGS sequence"/>
</dbReference>
<evidence type="ECO:0000259" key="2">
    <source>
        <dbReference type="Pfam" id="PF13559"/>
    </source>
</evidence>
<dbReference type="InterPro" id="IPR025403">
    <property type="entry name" value="TgpA-like_C"/>
</dbReference>
<evidence type="ECO:0000313" key="3">
    <source>
        <dbReference type="EMBL" id="MTD14177.1"/>
    </source>
</evidence>
<feature type="transmembrane region" description="Helical" evidence="1">
    <location>
        <begin position="82"/>
        <end position="105"/>
    </location>
</feature>
<comment type="caution">
    <text evidence="3">The sequence shown here is derived from an EMBL/GenBank/DDBJ whole genome shotgun (WGS) entry which is preliminary data.</text>
</comment>
<protein>
    <submittedName>
        <fullName evidence="3">DUF4129 domain-containing protein</fullName>
    </submittedName>
</protein>
<evidence type="ECO:0000256" key="1">
    <source>
        <dbReference type="SAM" id="Phobius"/>
    </source>
</evidence>
<dbReference type="RefSeq" id="WP_154768185.1">
    <property type="nucleotide sequence ID" value="NZ_WLYK01000002.1"/>
</dbReference>
<keyword evidence="1" id="KW-1133">Transmembrane helix</keyword>
<reference evidence="3 4" key="1">
    <citation type="submission" date="2019-11" db="EMBL/GenBank/DDBJ databases">
        <authorList>
            <person name="Jiang L.-Q."/>
        </authorList>
    </citation>
    <scope>NUCLEOTIDE SEQUENCE [LARGE SCALE GENOMIC DNA]</scope>
    <source>
        <strain evidence="3 4">YIM 132087</strain>
    </source>
</reference>
<dbReference type="AlphaFoldDB" id="A0A7K1FJ79"/>
<accession>A0A7K1FJ79</accession>
<dbReference type="Pfam" id="PF13559">
    <property type="entry name" value="DUF4129"/>
    <property type="match status" value="1"/>
</dbReference>
<sequence length="230" mass="24000">MSEGSGMRPGGAGGWPLRIILIGLSAVVLVGIAWGAAGVGPWIGREPGTELPPIPTDLPDFTPPSLPDVDLAPPPAAIGSGWLVWVLIGLGAVLLVALVVMLFFWRRDRAGRHAVDRDDDDLVGLPAPPAAHLPFDARAAADHVIACWLWVEAGARAAGLPRGPQQTPTEFLDALRAAVPMPPGADDLLPLYHRARFDLHTLAPDSAATAQRAAEQIRGALAAITPAVVP</sequence>
<proteinExistence type="predicted"/>
<dbReference type="EMBL" id="WLYK01000002">
    <property type="protein sequence ID" value="MTD14177.1"/>
    <property type="molecule type" value="Genomic_DNA"/>
</dbReference>
<feature type="domain" description="Protein-glutamine gamma-glutamyltransferase-like C-terminal" evidence="2">
    <location>
        <begin position="151"/>
        <end position="215"/>
    </location>
</feature>
<evidence type="ECO:0000313" key="4">
    <source>
        <dbReference type="Proteomes" id="UP000460221"/>
    </source>
</evidence>
<keyword evidence="1" id="KW-0472">Membrane</keyword>
<name>A0A7K1FJ79_9ACTN</name>
<gene>
    <name evidence="3" type="ORF">GIS00_09490</name>
</gene>